<comment type="caution">
    <text evidence="2">The sequence shown here is derived from an EMBL/GenBank/DDBJ whole genome shotgun (WGS) entry which is preliminary data.</text>
</comment>
<proteinExistence type="predicted"/>
<evidence type="ECO:0000256" key="1">
    <source>
        <dbReference type="SAM" id="MobiDB-lite"/>
    </source>
</evidence>
<reference evidence="2" key="1">
    <citation type="journal article" date="2014" name="Int. J. Syst. Evol. Microbiol.">
        <title>Complete genome sequence of Corynebacterium casei LMG S-19264T (=DSM 44701T), isolated from a smear-ripened cheese.</title>
        <authorList>
            <consortium name="US DOE Joint Genome Institute (JGI-PGF)"/>
            <person name="Walter F."/>
            <person name="Albersmeier A."/>
            <person name="Kalinowski J."/>
            <person name="Ruckert C."/>
        </authorList>
    </citation>
    <scope>NUCLEOTIDE SEQUENCE</scope>
    <source>
        <strain evidence="2">JCM 4477</strain>
    </source>
</reference>
<dbReference type="RefSeq" id="WP_190201999.1">
    <property type="nucleotide sequence ID" value="NZ_BNBI01000001.1"/>
</dbReference>
<accession>A0A919DV31</accession>
<sequence>MVTIVLSGAVVLVVLGFGDPIWWLAAAALLGLYVRLGRDRSAGSSPTTGTPAGGGTPTSYRAYRERRDQQARWERRYRRERPFEARRQERQKIK</sequence>
<dbReference type="EMBL" id="BNBI01000001">
    <property type="protein sequence ID" value="GHE82280.1"/>
    <property type="molecule type" value="Genomic_DNA"/>
</dbReference>
<reference evidence="2" key="2">
    <citation type="submission" date="2020-09" db="EMBL/GenBank/DDBJ databases">
        <authorList>
            <person name="Sun Q."/>
            <person name="Ohkuma M."/>
        </authorList>
    </citation>
    <scope>NUCLEOTIDE SEQUENCE</scope>
    <source>
        <strain evidence="2">JCM 4477</strain>
    </source>
</reference>
<gene>
    <name evidence="2" type="ORF">GCM10018772_00420</name>
</gene>
<organism evidence="2 3">
    <name type="scientific">Streptomyces fumanus</name>
    <dbReference type="NCBI Taxonomy" id="67302"/>
    <lineage>
        <taxon>Bacteria</taxon>
        <taxon>Bacillati</taxon>
        <taxon>Actinomycetota</taxon>
        <taxon>Actinomycetes</taxon>
        <taxon>Kitasatosporales</taxon>
        <taxon>Streptomycetaceae</taxon>
        <taxon>Streptomyces</taxon>
    </lineage>
</organism>
<protein>
    <submittedName>
        <fullName evidence="2">Uncharacterized protein</fullName>
    </submittedName>
</protein>
<feature type="region of interest" description="Disordered" evidence="1">
    <location>
        <begin position="41"/>
        <end position="74"/>
    </location>
</feature>
<dbReference type="Proteomes" id="UP000630718">
    <property type="component" value="Unassembled WGS sequence"/>
</dbReference>
<name>A0A919DV31_9ACTN</name>
<feature type="compositionally biased region" description="Basic and acidic residues" evidence="1">
    <location>
        <begin position="62"/>
        <end position="74"/>
    </location>
</feature>
<evidence type="ECO:0000313" key="3">
    <source>
        <dbReference type="Proteomes" id="UP000630718"/>
    </source>
</evidence>
<evidence type="ECO:0000313" key="2">
    <source>
        <dbReference type="EMBL" id="GHE82280.1"/>
    </source>
</evidence>
<keyword evidence="3" id="KW-1185">Reference proteome</keyword>
<dbReference type="AlphaFoldDB" id="A0A919DV31"/>